<dbReference type="STRING" id="1134406.ADN00_06665"/>
<protein>
    <submittedName>
        <fullName evidence="3">Uncharacterized protein</fullName>
    </submittedName>
</protein>
<evidence type="ECO:0000256" key="1">
    <source>
        <dbReference type="SAM" id="MobiDB-lite"/>
    </source>
</evidence>
<feature type="chain" id="PRO_5006132992" evidence="2">
    <location>
        <begin position="22"/>
        <end position="144"/>
    </location>
</feature>
<name>A0A0P6XDW4_9CHLR</name>
<accession>A0A0P6XDW4</accession>
<evidence type="ECO:0000313" key="4">
    <source>
        <dbReference type="Proteomes" id="UP000050417"/>
    </source>
</evidence>
<evidence type="ECO:0000313" key="3">
    <source>
        <dbReference type="EMBL" id="KPL78404.1"/>
    </source>
</evidence>
<organism evidence="3 4">
    <name type="scientific">Ornatilinea apprima</name>
    <dbReference type="NCBI Taxonomy" id="1134406"/>
    <lineage>
        <taxon>Bacteria</taxon>
        <taxon>Bacillati</taxon>
        <taxon>Chloroflexota</taxon>
        <taxon>Anaerolineae</taxon>
        <taxon>Anaerolineales</taxon>
        <taxon>Anaerolineaceae</taxon>
        <taxon>Ornatilinea</taxon>
    </lineage>
</organism>
<dbReference type="Proteomes" id="UP000050417">
    <property type="component" value="Unassembled WGS sequence"/>
</dbReference>
<sequence length="144" mass="15691">MKRFVLFGILLLLLLALPACNGSPTGSESTDSEQPPIAPHVITNSQTPLQSAPPTPIPADEDIIDEAICADAEPDPIAESIASTYEVPYQQIIDWYCAGSSFDDILVALETSLATDIPAETLLSMREEKEWEDIWVEIGFTNDL</sequence>
<feature type="signal peptide" evidence="2">
    <location>
        <begin position="1"/>
        <end position="21"/>
    </location>
</feature>
<gene>
    <name evidence="3" type="ORF">ADN00_06665</name>
</gene>
<dbReference type="EMBL" id="LGCL01000018">
    <property type="protein sequence ID" value="KPL78404.1"/>
    <property type="molecule type" value="Genomic_DNA"/>
</dbReference>
<proteinExistence type="predicted"/>
<dbReference type="AlphaFoldDB" id="A0A0P6XDW4"/>
<reference evidence="3 4" key="1">
    <citation type="submission" date="2015-07" db="EMBL/GenBank/DDBJ databases">
        <title>Genome sequence of Ornatilinea apprima DSM 23815.</title>
        <authorList>
            <person name="Hemp J."/>
            <person name="Ward L.M."/>
            <person name="Pace L.A."/>
            <person name="Fischer W.W."/>
        </authorList>
    </citation>
    <scope>NUCLEOTIDE SEQUENCE [LARGE SCALE GENOMIC DNA]</scope>
    <source>
        <strain evidence="3 4">P3M-1</strain>
    </source>
</reference>
<feature type="compositionally biased region" description="Polar residues" evidence="1">
    <location>
        <begin position="24"/>
        <end position="33"/>
    </location>
</feature>
<feature type="region of interest" description="Disordered" evidence="1">
    <location>
        <begin position="24"/>
        <end position="57"/>
    </location>
</feature>
<keyword evidence="2" id="KW-0732">Signal</keyword>
<evidence type="ECO:0000256" key="2">
    <source>
        <dbReference type="SAM" id="SignalP"/>
    </source>
</evidence>
<comment type="caution">
    <text evidence="3">The sequence shown here is derived from an EMBL/GenBank/DDBJ whole genome shotgun (WGS) entry which is preliminary data.</text>
</comment>
<keyword evidence="4" id="KW-1185">Reference proteome</keyword>